<evidence type="ECO:0000259" key="2">
    <source>
        <dbReference type="PROSITE" id="PS00022"/>
    </source>
</evidence>
<evidence type="ECO:0000313" key="5">
    <source>
        <dbReference type="Proteomes" id="UP001515480"/>
    </source>
</evidence>
<dbReference type="InterPro" id="IPR029044">
    <property type="entry name" value="Nucleotide-diphossugar_trans"/>
</dbReference>
<feature type="region of interest" description="Disordered" evidence="1">
    <location>
        <begin position="366"/>
        <end position="391"/>
    </location>
</feature>
<feature type="domain" description="EGF-like" evidence="2 3">
    <location>
        <begin position="865"/>
        <end position="876"/>
    </location>
</feature>
<reference evidence="4 5" key="1">
    <citation type="journal article" date="2024" name="Science">
        <title>Giant polyketide synthase enzymes in the biosynthesis of giant marine polyether toxins.</title>
        <authorList>
            <person name="Fallon T.R."/>
            <person name="Shende V.V."/>
            <person name="Wierzbicki I.H."/>
            <person name="Pendleton A.L."/>
            <person name="Watervoot N.F."/>
            <person name="Auber R.P."/>
            <person name="Gonzalez D.J."/>
            <person name="Wisecaver J.H."/>
            <person name="Moore B.S."/>
        </authorList>
    </citation>
    <scope>NUCLEOTIDE SEQUENCE [LARGE SCALE GENOMIC DNA]</scope>
    <source>
        <strain evidence="4 5">12B1</strain>
    </source>
</reference>
<organism evidence="4 5">
    <name type="scientific">Prymnesium parvum</name>
    <name type="common">Toxic golden alga</name>
    <dbReference type="NCBI Taxonomy" id="97485"/>
    <lineage>
        <taxon>Eukaryota</taxon>
        <taxon>Haptista</taxon>
        <taxon>Haptophyta</taxon>
        <taxon>Prymnesiophyceae</taxon>
        <taxon>Prymnesiales</taxon>
        <taxon>Prymnesiaceae</taxon>
        <taxon>Prymnesium</taxon>
    </lineage>
</organism>
<evidence type="ECO:0000313" key="4">
    <source>
        <dbReference type="EMBL" id="KAL1514772.1"/>
    </source>
</evidence>
<gene>
    <name evidence="4" type="ORF">AB1Y20_003858</name>
</gene>
<accession>A0AB34J8Y7</accession>
<feature type="region of interest" description="Disordered" evidence="1">
    <location>
        <begin position="626"/>
        <end position="655"/>
    </location>
</feature>
<dbReference type="InterPro" id="IPR000742">
    <property type="entry name" value="EGF"/>
</dbReference>
<proteinExistence type="predicted"/>
<dbReference type="SMART" id="SM00181">
    <property type="entry name" value="EGF"/>
    <property type="match status" value="2"/>
</dbReference>
<dbReference type="AlphaFoldDB" id="A0AB34J8Y7"/>
<feature type="region of interest" description="Disordered" evidence="1">
    <location>
        <begin position="572"/>
        <end position="610"/>
    </location>
</feature>
<feature type="compositionally biased region" description="Basic residues" evidence="1">
    <location>
        <begin position="705"/>
        <end position="721"/>
    </location>
</feature>
<feature type="compositionally biased region" description="Low complexity" evidence="1">
    <location>
        <begin position="246"/>
        <end position="256"/>
    </location>
</feature>
<feature type="compositionally biased region" description="Low complexity" evidence="1">
    <location>
        <begin position="587"/>
        <end position="596"/>
    </location>
</feature>
<evidence type="ECO:0000259" key="3">
    <source>
        <dbReference type="PROSITE" id="PS01186"/>
    </source>
</evidence>
<protein>
    <recommendedName>
        <fullName evidence="2 3">EGF-like domain-containing protein</fullName>
    </recommendedName>
</protein>
<sequence>MRPTTLVLMVDTTAPTFPLAGISTQINYQSFSALVNKLYACRHGYDFFYYQLSEGTAGCAHPIYGRRHPSYCKLPAIARALRKYETVVLLDSDSWFTHWAPPVDEIERLYRVARPMQTPFPSVLFGWDHPYSNGPNCGLMIWHNSKRAWELLRTWWHIDSGPYAQQHDYEQRAMHWAVAHLNYFADSIETLQLRALDNDESIAHPIFHVDHTRGNERFWRLGLEVLQIAIEVLHVTPQGDMGQAGSSSRSPSGNSSADTSSDRQNEEDDAAVLLRASELLMVSAPSQLRGASRWAATLRRTLLQLALKAGRQLTAHMRNSACARLRARRFNATRAGLTLLPPINIESDGHGHSAPQSHISEVDRTTTFKSGGQQNQSDELEHDGLLHNGSRPRITEKDGFLDGMPLVLRSCDSSLDTWQIWRATDERSEMVPLMATPAEASIAPNASSLLFPTSSIRLEKFPELCLRMGPGHAMREPFLPLAQLGTCADGSGHAPPNHSANVMPIDGAQRLIWHAQYTSTAVGPARQRASSTVEQPTQLYLALSAYHFPEELLGNLFGSEAFLQINFSGSASRDESRANPWSFLPRSSGNGNPGNSYNVSEAPGYREDSYKSSTIRSSFNVFATEGFGEEGEEPTESASDSDSSDMHVETSVSVGSKVGLQVGLARRLQEHKGAGQPQSGDYRRRNGTSSRSTDAHSRSSVLPSKRAKAAKFKGLGGKHGRWREQNADPERLWKACTSEFQGAGLSKDKHVQDCESWCRPNLKAAHCRHCKCRACRSCHNGSAAIPKWELGSYQACVRFGRCDEWMREQANKSLVRNFFWQTRRQGGSGGSICNSSADCSGHGECADWSNATMRTTAAVKLPKTCRCATGYTGARCSFMSFSQLQGGGASCTQVSDCAGQGSSCLKGRCVCGKGWIGAKCSFPSFVAMLRHSGGGSCNSSNDCGGRHQNLSLLVNDSVLFNATPASTNQLAPIHQGGSCVLGRCVCAPLMLGARCSLAAWIAPGGAPCELDQDCSANLSDGGASSHA</sequence>
<evidence type="ECO:0000256" key="1">
    <source>
        <dbReference type="SAM" id="MobiDB-lite"/>
    </source>
</evidence>
<dbReference type="PROSITE" id="PS00022">
    <property type="entry name" value="EGF_1"/>
    <property type="match status" value="1"/>
</dbReference>
<dbReference type="EMBL" id="JBGBPQ010000012">
    <property type="protein sequence ID" value="KAL1514772.1"/>
    <property type="molecule type" value="Genomic_DNA"/>
</dbReference>
<dbReference type="Gene3D" id="3.90.550.10">
    <property type="entry name" value="Spore Coat Polysaccharide Biosynthesis Protein SpsA, Chain A"/>
    <property type="match status" value="1"/>
</dbReference>
<feature type="region of interest" description="Disordered" evidence="1">
    <location>
        <begin position="239"/>
        <end position="268"/>
    </location>
</feature>
<name>A0AB34J8Y7_PRYPA</name>
<feature type="region of interest" description="Disordered" evidence="1">
    <location>
        <begin position="668"/>
        <end position="722"/>
    </location>
</feature>
<feature type="compositionally biased region" description="Polar residues" evidence="1">
    <location>
        <begin position="367"/>
        <end position="377"/>
    </location>
</feature>
<dbReference type="PROSITE" id="PS01186">
    <property type="entry name" value="EGF_2"/>
    <property type="match status" value="1"/>
</dbReference>
<keyword evidence="5" id="KW-1185">Reference proteome</keyword>
<comment type="caution">
    <text evidence="4">The sequence shown here is derived from an EMBL/GenBank/DDBJ whole genome shotgun (WGS) entry which is preliminary data.</text>
</comment>
<dbReference type="Proteomes" id="UP001515480">
    <property type="component" value="Unassembled WGS sequence"/>
</dbReference>